<keyword evidence="3" id="KW-0862">Zinc</keyword>
<feature type="compositionally biased region" description="Basic and acidic residues" evidence="5">
    <location>
        <begin position="223"/>
        <end position="234"/>
    </location>
</feature>
<dbReference type="PANTHER" id="PTHR14742">
    <property type="entry name" value="RIBONUCLEASE P SUBUNIT P21"/>
    <property type="match status" value="1"/>
</dbReference>
<name>A0A8H3TR42_9TREE</name>
<dbReference type="PANTHER" id="PTHR14742:SF0">
    <property type="entry name" value="RIBONUCLEASE P PROTEIN SUBUNIT P21"/>
    <property type="match status" value="1"/>
</dbReference>
<comment type="similarity">
    <text evidence="4">Belongs to the eukaryotic/archaeal RNase P protein component 4 family.</text>
</comment>
<dbReference type="Pfam" id="PF04032">
    <property type="entry name" value="Rpr2"/>
    <property type="match status" value="1"/>
</dbReference>
<evidence type="ECO:0008006" key="8">
    <source>
        <dbReference type="Google" id="ProtNLM"/>
    </source>
</evidence>
<keyword evidence="7" id="KW-1185">Reference proteome</keyword>
<dbReference type="GO" id="GO:0008033">
    <property type="term" value="P:tRNA processing"/>
    <property type="evidence" value="ECO:0007669"/>
    <property type="project" value="UniProtKB-KW"/>
</dbReference>
<accession>A0A8H3TR42</accession>
<evidence type="ECO:0000256" key="4">
    <source>
        <dbReference type="ARBA" id="ARBA00038402"/>
    </source>
</evidence>
<feature type="compositionally biased region" description="Basic and acidic residues" evidence="5">
    <location>
        <begin position="314"/>
        <end position="324"/>
    </location>
</feature>
<reference evidence="6" key="1">
    <citation type="submission" date="2020-07" db="EMBL/GenBank/DDBJ databases">
        <title>Draft Genome Sequence of a Deep-Sea Yeast, Naganishia (Cryptococcus) liquefaciens strain N6.</title>
        <authorList>
            <person name="Han Y.W."/>
            <person name="Kajitani R."/>
            <person name="Morimoto H."/>
            <person name="Parhat M."/>
            <person name="Tsubouchi H."/>
            <person name="Bakenova O."/>
            <person name="Ogata M."/>
            <person name="Argunhan B."/>
            <person name="Aoki R."/>
            <person name="Kajiwara S."/>
            <person name="Itoh T."/>
            <person name="Iwasaki H."/>
        </authorList>
    </citation>
    <scope>NUCLEOTIDE SEQUENCE</scope>
    <source>
        <strain evidence="6">N6</strain>
    </source>
</reference>
<feature type="compositionally biased region" description="Basic residues" evidence="5">
    <location>
        <begin position="213"/>
        <end position="222"/>
    </location>
</feature>
<feature type="region of interest" description="Disordered" evidence="5">
    <location>
        <begin position="150"/>
        <end position="183"/>
    </location>
</feature>
<sequence length="343" mass="37184">MSKANAKDAAAFPQGRKNQDLLQRLNHLYQANTYLASLSSGNLRARTQTRDGARSTLEDKVIQTSDGHSGRTDLDALGVAVRKSNHRFGVMVKHNILATDPSLKRSFCKGCNTICIPGHNARVRVKSAASKIHGNRITTTCLTCQTTRTIPAPPITGRDDTPVTGPARSGAASSDSKPQPVDLAYVRDPPNKPTEMCPSEKLPLDGVNRLAKRQKLSRRAQFSRKEAVQAEMIKRPPITSTASPSIALDDVADANRTCDVEDPSAKVSDMPSSVIDLQPQIPPTDVPQKQKQQKGQKGQKQKGRNAGRGNQAKQEGHSLWRGDELVVGWGDPVSQAVPTRVLD</sequence>
<proteinExistence type="inferred from homology"/>
<comment type="caution">
    <text evidence="6">The sequence shown here is derived from an EMBL/GenBank/DDBJ whole genome shotgun (WGS) entry which is preliminary data.</text>
</comment>
<gene>
    <name evidence="6" type="ORF">NliqN6_1755</name>
</gene>
<dbReference type="GO" id="GO:0046872">
    <property type="term" value="F:metal ion binding"/>
    <property type="evidence" value="ECO:0007669"/>
    <property type="project" value="UniProtKB-KW"/>
</dbReference>
<dbReference type="AlphaFoldDB" id="A0A8H3TR42"/>
<evidence type="ECO:0000256" key="2">
    <source>
        <dbReference type="ARBA" id="ARBA00022723"/>
    </source>
</evidence>
<feature type="compositionally biased region" description="Basic residues" evidence="5">
    <location>
        <begin position="291"/>
        <end position="305"/>
    </location>
</feature>
<evidence type="ECO:0000313" key="6">
    <source>
        <dbReference type="EMBL" id="GHJ85353.1"/>
    </source>
</evidence>
<evidence type="ECO:0000256" key="1">
    <source>
        <dbReference type="ARBA" id="ARBA00022694"/>
    </source>
</evidence>
<keyword evidence="2" id="KW-0479">Metal-binding</keyword>
<dbReference type="InterPro" id="IPR007175">
    <property type="entry name" value="Rpr2/Snm1/Rpp21"/>
</dbReference>
<feature type="region of interest" description="Disordered" evidence="5">
    <location>
        <begin position="213"/>
        <end position="343"/>
    </location>
</feature>
<evidence type="ECO:0000256" key="3">
    <source>
        <dbReference type="ARBA" id="ARBA00022833"/>
    </source>
</evidence>
<dbReference type="OrthoDB" id="128536at2759"/>
<protein>
    <recommendedName>
        <fullName evidence="8">Rpr2-domain-containing protein</fullName>
    </recommendedName>
</protein>
<dbReference type="Proteomes" id="UP000620104">
    <property type="component" value="Unassembled WGS sequence"/>
</dbReference>
<organism evidence="6 7">
    <name type="scientific">Naganishia liquefaciens</name>
    <dbReference type="NCBI Taxonomy" id="104408"/>
    <lineage>
        <taxon>Eukaryota</taxon>
        <taxon>Fungi</taxon>
        <taxon>Dikarya</taxon>
        <taxon>Basidiomycota</taxon>
        <taxon>Agaricomycotina</taxon>
        <taxon>Tremellomycetes</taxon>
        <taxon>Filobasidiales</taxon>
        <taxon>Filobasidiaceae</taxon>
        <taxon>Naganishia</taxon>
    </lineage>
</organism>
<dbReference type="Gene3D" id="6.20.50.20">
    <property type="match status" value="1"/>
</dbReference>
<evidence type="ECO:0000256" key="5">
    <source>
        <dbReference type="SAM" id="MobiDB-lite"/>
    </source>
</evidence>
<dbReference type="GO" id="GO:0005655">
    <property type="term" value="C:nucleolar ribonuclease P complex"/>
    <property type="evidence" value="ECO:0007669"/>
    <property type="project" value="TreeGrafter"/>
</dbReference>
<dbReference type="EMBL" id="BLZA01000011">
    <property type="protein sequence ID" value="GHJ85353.1"/>
    <property type="molecule type" value="Genomic_DNA"/>
</dbReference>
<evidence type="ECO:0000313" key="7">
    <source>
        <dbReference type="Proteomes" id="UP000620104"/>
    </source>
</evidence>
<keyword evidence="1" id="KW-0819">tRNA processing</keyword>